<gene>
    <name evidence="3" type="ORF">ACFQE5_01725</name>
</gene>
<feature type="compositionally biased region" description="Basic and acidic residues" evidence="1">
    <location>
        <begin position="153"/>
        <end position="171"/>
    </location>
</feature>
<dbReference type="RefSeq" id="WP_379581978.1">
    <property type="nucleotide sequence ID" value="NZ_JBHSQW010000002.1"/>
</dbReference>
<keyword evidence="2" id="KW-0472">Membrane</keyword>
<dbReference type="EMBL" id="JBHSQW010000002">
    <property type="protein sequence ID" value="MFC5992926.1"/>
    <property type="molecule type" value="Genomic_DNA"/>
</dbReference>
<feature type="transmembrane region" description="Helical" evidence="2">
    <location>
        <begin position="46"/>
        <end position="67"/>
    </location>
</feature>
<keyword evidence="2" id="KW-0812">Transmembrane</keyword>
<keyword evidence="2" id="KW-1133">Transmembrane helix</keyword>
<feature type="region of interest" description="Disordered" evidence="1">
    <location>
        <begin position="97"/>
        <end position="190"/>
    </location>
</feature>
<dbReference type="Proteomes" id="UP001596302">
    <property type="component" value="Unassembled WGS sequence"/>
</dbReference>
<feature type="compositionally biased region" description="Basic and acidic residues" evidence="1">
    <location>
        <begin position="121"/>
        <end position="133"/>
    </location>
</feature>
<proteinExistence type="predicted"/>
<organism evidence="3 4">
    <name type="scientific">Pseudonocardia hispaniensis</name>
    <dbReference type="NCBI Taxonomy" id="904933"/>
    <lineage>
        <taxon>Bacteria</taxon>
        <taxon>Bacillati</taxon>
        <taxon>Actinomycetota</taxon>
        <taxon>Actinomycetes</taxon>
        <taxon>Pseudonocardiales</taxon>
        <taxon>Pseudonocardiaceae</taxon>
        <taxon>Pseudonocardia</taxon>
    </lineage>
</organism>
<accession>A0ABW1IWS5</accession>
<evidence type="ECO:0000256" key="2">
    <source>
        <dbReference type="SAM" id="Phobius"/>
    </source>
</evidence>
<feature type="transmembrane region" description="Helical" evidence="2">
    <location>
        <begin position="73"/>
        <end position="95"/>
    </location>
</feature>
<evidence type="ECO:0000313" key="3">
    <source>
        <dbReference type="EMBL" id="MFC5992926.1"/>
    </source>
</evidence>
<evidence type="ECO:0000256" key="1">
    <source>
        <dbReference type="SAM" id="MobiDB-lite"/>
    </source>
</evidence>
<evidence type="ECO:0008006" key="5">
    <source>
        <dbReference type="Google" id="ProtNLM"/>
    </source>
</evidence>
<comment type="caution">
    <text evidence="3">The sequence shown here is derived from an EMBL/GenBank/DDBJ whole genome shotgun (WGS) entry which is preliminary data.</text>
</comment>
<keyword evidence="4" id="KW-1185">Reference proteome</keyword>
<reference evidence="4" key="1">
    <citation type="journal article" date="2019" name="Int. J. Syst. Evol. Microbiol.">
        <title>The Global Catalogue of Microorganisms (GCM) 10K type strain sequencing project: providing services to taxonomists for standard genome sequencing and annotation.</title>
        <authorList>
            <consortium name="The Broad Institute Genomics Platform"/>
            <consortium name="The Broad Institute Genome Sequencing Center for Infectious Disease"/>
            <person name="Wu L."/>
            <person name="Ma J."/>
        </authorList>
    </citation>
    <scope>NUCLEOTIDE SEQUENCE [LARGE SCALE GENOMIC DNA]</scope>
    <source>
        <strain evidence="4">CCM 8391</strain>
    </source>
</reference>
<feature type="transmembrane region" description="Helical" evidence="2">
    <location>
        <begin position="6"/>
        <end position="26"/>
    </location>
</feature>
<evidence type="ECO:0000313" key="4">
    <source>
        <dbReference type="Proteomes" id="UP001596302"/>
    </source>
</evidence>
<sequence>MTWALPRSGVLVGVGVFMSLVLPVAVRLWRASDGVTGWARVERAAVMSFICGGAALYTLVHVTLLLHEEGLPWLIAWVPGAVMEALVVMAARAAAPPATSTARRDAPPRCDIPQAGQVAQAEEKAPAARDAHLTEPTAPVVTSSAAPEAVADVVKETPEERRRRLARERQQRARARKRAQENKTPAVVAA</sequence>
<protein>
    <recommendedName>
        <fullName evidence="5">DUF2637 domain-containing protein</fullName>
    </recommendedName>
</protein>
<name>A0ABW1IWS5_9PSEU</name>